<comment type="catalytic activity">
    <reaction evidence="2 13">
        <text>2-C-methyl-D-erythritol 4-phosphate + CTP + H(+) = 4-CDP-2-C-methyl-D-erythritol + diphosphate</text>
        <dbReference type="Rhea" id="RHEA:13429"/>
        <dbReference type="ChEBI" id="CHEBI:15378"/>
        <dbReference type="ChEBI" id="CHEBI:33019"/>
        <dbReference type="ChEBI" id="CHEBI:37563"/>
        <dbReference type="ChEBI" id="CHEBI:57823"/>
        <dbReference type="ChEBI" id="CHEBI:58262"/>
        <dbReference type="EC" id="2.7.7.60"/>
    </reaction>
</comment>
<protein>
    <recommendedName>
        <fullName evidence="13">Bifunctional enzyme IspD/IspF</fullName>
    </recommendedName>
    <domain>
        <recommendedName>
            <fullName evidence="13">2-C-methyl-D-erythritol 4-phosphate cytidylyltransferase</fullName>
            <ecNumber evidence="13">2.7.7.60</ecNumber>
        </recommendedName>
        <alternativeName>
            <fullName evidence="13">4-diphosphocytidyl-2C-methyl-D-erythritol synthase</fullName>
        </alternativeName>
        <alternativeName>
            <fullName evidence="13">MEP cytidylyltransferase</fullName>
            <shortName evidence="13">MCT</shortName>
        </alternativeName>
    </domain>
    <domain>
        <recommendedName>
            <fullName evidence="13">2-C-methyl-D-erythritol 2,4-cyclodiphosphate synthase</fullName>
            <shortName evidence="13">MECDP-synthase</shortName>
            <shortName evidence="13">MECPP-synthase</shortName>
            <shortName evidence="13">MECPS</shortName>
            <ecNumber evidence="13">4.6.1.12</ecNumber>
        </recommendedName>
    </domain>
</protein>
<feature type="binding site" evidence="13">
    <location>
        <position position="247"/>
    </location>
    <ligand>
        <name>a divalent metal cation</name>
        <dbReference type="ChEBI" id="CHEBI:60240"/>
    </ligand>
</feature>
<evidence type="ECO:0000256" key="9">
    <source>
        <dbReference type="ARBA" id="ARBA00022723"/>
    </source>
</evidence>
<keyword evidence="16" id="KW-1185">Reference proteome</keyword>
<dbReference type="CDD" id="cd02516">
    <property type="entry name" value="CDP-ME_synthetase"/>
    <property type="match status" value="1"/>
</dbReference>
<dbReference type="GO" id="GO:0019288">
    <property type="term" value="P:isopentenyl diphosphate biosynthetic process, methylerythritol 4-phosphate pathway"/>
    <property type="evidence" value="ECO:0007669"/>
    <property type="project" value="UniProtKB-UniRule"/>
</dbReference>
<comment type="catalytic activity">
    <reaction evidence="1 13">
        <text>4-CDP-2-C-methyl-D-erythritol 2-phosphate = 2-C-methyl-D-erythritol 2,4-cyclic diphosphate + CMP</text>
        <dbReference type="Rhea" id="RHEA:23864"/>
        <dbReference type="ChEBI" id="CHEBI:57919"/>
        <dbReference type="ChEBI" id="CHEBI:58483"/>
        <dbReference type="ChEBI" id="CHEBI:60377"/>
        <dbReference type="EC" id="4.6.1.12"/>
    </reaction>
</comment>
<evidence type="ECO:0000256" key="7">
    <source>
        <dbReference type="ARBA" id="ARBA00022679"/>
    </source>
</evidence>
<evidence type="ECO:0000256" key="12">
    <source>
        <dbReference type="ARBA" id="ARBA00023268"/>
    </source>
</evidence>
<keyword evidence="7 13" id="KW-0808">Transferase</keyword>
<feature type="binding site" evidence="13">
    <location>
        <begin position="247"/>
        <end position="249"/>
    </location>
    <ligand>
        <name>4-CDP-2-C-methyl-D-erythritol 2-phosphate</name>
        <dbReference type="ChEBI" id="CHEBI:57919"/>
    </ligand>
</feature>
<comment type="pathway">
    <text evidence="5 13">Isoprenoid biosynthesis; isopentenyl diphosphate biosynthesis via DXP pathway; isopentenyl diphosphate from 1-deoxy-D-xylulose 5-phosphate: step 2/6.</text>
</comment>
<evidence type="ECO:0000256" key="10">
    <source>
        <dbReference type="ARBA" id="ARBA00023229"/>
    </source>
</evidence>
<dbReference type="AlphaFoldDB" id="A0A521G1J1"/>
<comment type="caution">
    <text evidence="15">The sequence shown here is derived from an EMBL/GenBank/DDBJ whole genome shotgun (WGS) entry which is preliminary data.</text>
</comment>
<feature type="binding site" evidence="13">
    <location>
        <begin position="300"/>
        <end position="304"/>
    </location>
    <ligand>
        <name>4-CDP-2-C-methyl-D-erythritol 2-phosphate</name>
        <dbReference type="ChEBI" id="CHEBI:57919"/>
    </ligand>
</feature>
<dbReference type="UniPathway" id="UPA00056">
    <property type="reaction ID" value="UER00093"/>
</dbReference>
<feature type="site" description="Transition state stabilizer" evidence="13">
    <location>
        <position position="370"/>
    </location>
</feature>
<dbReference type="InterPro" id="IPR003526">
    <property type="entry name" value="MECDP_synthase"/>
</dbReference>
<feature type="site" description="Transition state stabilizer" evidence="13">
    <location>
        <position position="22"/>
    </location>
</feature>
<dbReference type="GO" id="GO:0008685">
    <property type="term" value="F:2-C-methyl-D-erythritol 2,4-cyclodiphosphate synthase activity"/>
    <property type="evidence" value="ECO:0007669"/>
    <property type="project" value="UniProtKB-UniRule"/>
</dbReference>
<evidence type="ECO:0000256" key="11">
    <source>
        <dbReference type="ARBA" id="ARBA00023239"/>
    </source>
</evidence>
<feature type="site" description="Transition state stabilizer" evidence="13">
    <location>
        <position position="273"/>
    </location>
</feature>
<dbReference type="HAMAP" id="MF_01520">
    <property type="entry name" value="IspDF"/>
    <property type="match status" value="1"/>
</dbReference>
<dbReference type="EC" id="4.6.1.12" evidence="13"/>
<dbReference type="InterPro" id="IPR001228">
    <property type="entry name" value="IspD"/>
</dbReference>
<dbReference type="GO" id="GO:0050518">
    <property type="term" value="F:2-C-methyl-D-erythritol 4-phosphate cytidylyltransferase activity"/>
    <property type="evidence" value="ECO:0007669"/>
    <property type="project" value="UniProtKB-UniRule"/>
</dbReference>
<dbReference type="InterPro" id="IPR034683">
    <property type="entry name" value="IspD/TarI"/>
</dbReference>
<comment type="similarity">
    <text evidence="6">Belongs to the IspD/TarI cytidylyltransferase family. IspD subfamily.</text>
</comment>
<comment type="function">
    <text evidence="13">Bifunctional enzyme that catalyzes the formation of 4-diphosphocytidyl-2-C-methyl-D-erythritol from CTP and 2-C-methyl-D-erythritol 4-phosphate (MEP) (IspD), and catalyzes the conversion of 4-diphosphocytidyl-2-C-methyl-D-erythritol 2-phosphate (CDP-ME2P) to 2-C-methyl-D-erythritol 2,4-cyclodiphosphate (ME-CPP) with a corresponding release of cytidine 5-monophosphate (CMP) (IspF).</text>
</comment>
<dbReference type="Proteomes" id="UP000316238">
    <property type="component" value="Unassembled WGS sequence"/>
</dbReference>
<dbReference type="InterPro" id="IPR018294">
    <property type="entry name" value="ISPD_synthase_CS"/>
</dbReference>
<evidence type="ECO:0000256" key="8">
    <source>
        <dbReference type="ARBA" id="ARBA00022695"/>
    </source>
</evidence>
<dbReference type="Pfam" id="PF01128">
    <property type="entry name" value="IspD"/>
    <property type="match status" value="1"/>
</dbReference>
<evidence type="ECO:0000256" key="5">
    <source>
        <dbReference type="ARBA" id="ARBA00004787"/>
    </source>
</evidence>
<feature type="binding site" evidence="13">
    <location>
        <position position="376"/>
    </location>
    <ligand>
        <name>4-CDP-2-C-methyl-D-erythritol 2-phosphate</name>
        <dbReference type="ChEBI" id="CHEBI:57919"/>
    </ligand>
</feature>
<feature type="binding site" evidence="13">
    <location>
        <begin position="295"/>
        <end position="297"/>
    </location>
    <ligand>
        <name>4-CDP-2-C-methyl-D-erythritol 2-phosphate</name>
        <dbReference type="ChEBI" id="CHEBI:57919"/>
    </ligand>
</feature>
<feature type="binding site" evidence="13">
    <location>
        <position position="379"/>
    </location>
    <ligand>
        <name>4-CDP-2-C-methyl-D-erythritol 2-phosphate</name>
        <dbReference type="ChEBI" id="CHEBI:57919"/>
    </ligand>
</feature>
<dbReference type="Gene3D" id="3.90.550.10">
    <property type="entry name" value="Spore Coat Polysaccharide Biosynthesis Protein SpsA, Chain A"/>
    <property type="match status" value="1"/>
</dbReference>
<keyword evidence="12 13" id="KW-0511">Multifunctional enzyme</keyword>
<keyword evidence="10 13" id="KW-0414">Isoprene biosynthesis</keyword>
<evidence type="ECO:0000256" key="2">
    <source>
        <dbReference type="ARBA" id="ARBA00001282"/>
    </source>
</evidence>
<feature type="region of interest" description="2-C-methyl-D-erythritol 4-phosphate cytidylyltransferase" evidence="13">
    <location>
        <begin position="1"/>
        <end position="240"/>
    </location>
</feature>
<dbReference type="NCBIfam" id="TIGR00453">
    <property type="entry name" value="ispD"/>
    <property type="match status" value="1"/>
</dbReference>
<dbReference type="InterPro" id="IPR036571">
    <property type="entry name" value="MECDP_synthase_sf"/>
</dbReference>
<evidence type="ECO:0000256" key="1">
    <source>
        <dbReference type="ARBA" id="ARBA00000200"/>
    </source>
</evidence>
<comment type="similarity">
    <text evidence="13">In the C-terminal section; belongs to the IspF family.</text>
</comment>
<dbReference type="InterPro" id="IPR029044">
    <property type="entry name" value="Nucleotide-diphossugar_trans"/>
</dbReference>
<dbReference type="HAMAP" id="MF_00107">
    <property type="entry name" value="IspF"/>
    <property type="match status" value="1"/>
</dbReference>
<dbReference type="SUPFAM" id="SSF69765">
    <property type="entry name" value="IpsF-like"/>
    <property type="match status" value="1"/>
</dbReference>
<keyword evidence="9 13" id="KW-0479">Metal-binding</keyword>
<comment type="caution">
    <text evidence="13">Lacks conserved residue(s) required for the propagation of feature annotation.</text>
</comment>
<dbReference type="EMBL" id="NQJD01000015">
    <property type="protein sequence ID" value="TAA74887.1"/>
    <property type="molecule type" value="Genomic_DNA"/>
</dbReference>
<feature type="binding site" evidence="13">
    <location>
        <begin position="273"/>
        <end position="274"/>
    </location>
    <ligand>
        <name>4-CDP-2-C-methyl-D-erythritol 2-phosphate</name>
        <dbReference type="ChEBI" id="CHEBI:57919"/>
    </ligand>
</feature>
<feature type="binding site" evidence="13">
    <location>
        <begin position="369"/>
        <end position="372"/>
    </location>
    <ligand>
        <name>4-CDP-2-C-methyl-D-erythritol 2-phosphate</name>
        <dbReference type="ChEBI" id="CHEBI:57919"/>
    </ligand>
</feature>
<dbReference type="FunFam" id="3.90.550.10:FF:000003">
    <property type="entry name" value="2-C-methyl-D-erythritol 4-phosphate cytidylyltransferase"/>
    <property type="match status" value="1"/>
</dbReference>
<gene>
    <name evidence="13" type="primary">ispDF</name>
    <name evidence="15" type="ORF">CDV28_11522</name>
</gene>
<feature type="site" description="Positions MEP for the nucleophilic attack" evidence="13">
    <location>
        <position position="163"/>
    </location>
</feature>
<dbReference type="GO" id="GO:0016114">
    <property type="term" value="P:terpenoid biosynthetic process"/>
    <property type="evidence" value="ECO:0007669"/>
    <property type="project" value="InterPro"/>
</dbReference>
<proteinExistence type="inferred from homology"/>
<dbReference type="InterPro" id="IPR050088">
    <property type="entry name" value="IspD/TarI_cytidylyltransf_bact"/>
</dbReference>
<evidence type="ECO:0000259" key="14">
    <source>
        <dbReference type="Pfam" id="PF02542"/>
    </source>
</evidence>
<feature type="binding site" evidence="13">
    <location>
        <position position="249"/>
    </location>
    <ligand>
        <name>a divalent metal cation</name>
        <dbReference type="ChEBI" id="CHEBI:60240"/>
    </ligand>
</feature>
<dbReference type="InterPro" id="IPR020555">
    <property type="entry name" value="MECDP_synthase_CS"/>
</dbReference>
<feature type="region of interest" description="2-C-methyl-D-erythritol 2,4-cyclodiphosphate synthase" evidence="13">
    <location>
        <begin position="241"/>
        <end position="394"/>
    </location>
</feature>
<evidence type="ECO:0000313" key="15">
    <source>
        <dbReference type="EMBL" id="TAA74887.1"/>
    </source>
</evidence>
<dbReference type="EC" id="2.7.7.60" evidence="13"/>
<comment type="cofactor">
    <cofactor evidence="3 13">
        <name>a divalent metal cation</name>
        <dbReference type="ChEBI" id="CHEBI:60240"/>
    </cofactor>
</comment>
<dbReference type="NCBIfam" id="TIGR00151">
    <property type="entry name" value="ispF"/>
    <property type="match status" value="1"/>
</dbReference>
<name>A0A521G1J1_9BACT</name>
<dbReference type="PROSITE" id="PS01350">
    <property type="entry name" value="ISPF"/>
    <property type="match status" value="1"/>
</dbReference>
<sequence>MHSQNSPPSVGIIIPAAGFGTRMGASVPKQFLELAGMPVLARTLRVFLEHPNVHAVVAVLPPEHLQAGTELLRPFLNFLQQQELSFTAGGATRQQSVRNGLAALPATVERVLVHDGARPLVTAEIIDRCLSGIEQHGAVIAAVPVKDTLKEIEQGAVLHTVDRARLWQAQTPQGATRMLLEQAHQHAEASGFIGTDEASLLEHAGISVNVVMGSERNFKITQPEDLAIAAALLRREENTMRIGHGFDAHRLVEGRKLILGGQEIPYHLGLAGHSDADVLIHALMDAILGALGEGDIGRHFPDSNEQYRGADSLKLLARVMELVRVKKMRIINADITVICQQPKLAPHMAAMKANLCAACAMEEINIKATTTEKMGYTGRGEGISTHAVVLLALR</sequence>
<evidence type="ECO:0000256" key="6">
    <source>
        <dbReference type="ARBA" id="ARBA00009789"/>
    </source>
</evidence>
<accession>A0A521G1J1</accession>
<feature type="domain" description="2-C-methyl-D-erythritol 2,4-cyclodiphosphate synthase" evidence="14">
    <location>
        <begin position="240"/>
        <end position="391"/>
    </location>
</feature>
<evidence type="ECO:0000256" key="3">
    <source>
        <dbReference type="ARBA" id="ARBA00001968"/>
    </source>
</evidence>
<dbReference type="Pfam" id="PF02542">
    <property type="entry name" value="YgbB"/>
    <property type="match status" value="1"/>
</dbReference>
<evidence type="ECO:0000256" key="4">
    <source>
        <dbReference type="ARBA" id="ARBA00004709"/>
    </source>
</evidence>
<evidence type="ECO:0000256" key="13">
    <source>
        <dbReference type="HAMAP-Rule" id="MF_01520"/>
    </source>
</evidence>
<dbReference type="PROSITE" id="PS01295">
    <property type="entry name" value="ISPD"/>
    <property type="match status" value="1"/>
</dbReference>
<dbReference type="PANTHER" id="PTHR32125:SF4">
    <property type="entry name" value="2-C-METHYL-D-ERYTHRITOL 4-PHOSPHATE CYTIDYLYLTRANSFERASE, CHLOROPLASTIC"/>
    <property type="match status" value="1"/>
</dbReference>
<comment type="similarity">
    <text evidence="13">In the N-terminal section; belongs to the IspD/TarI cytidylyltransferase family. IspD subfamily.</text>
</comment>
<dbReference type="GO" id="GO:0046872">
    <property type="term" value="F:metal ion binding"/>
    <property type="evidence" value="ECO:0007669"/>
    <property type="project" value="UniProtKB-KW"/>
</dbReference>
<feature type="site" description="Positions MEP for the nucleophilic attack" evidence="13">
    <location>
        <position position="219"/>
    </location>
</feature>
<dbReference type="InterPro" id="IPR026596">
    <property type="entry name" value="IspD/F"/>
</dbReference>
<dbReference type="CDD" id="cd00554">
    <property type="entry name" value="MECDP_synthase"/>
    <property type="match status" value="1"/>
</dbReference>
<evidence type="ECO:0000313" key="16">
    <source>
        <dbReference type="Proteomes" id="UP000316238"/>
    </source>
</evidence>
<reference evidence="15" key="1">
    <citation type="submission" date="2017-07" db="EMBL/GenBank/DDBJ databases">
        <title>The cable genome - Insights into the physiology and evolution of filamentous bacteria capable of sulfide oxidation via long distance electron transfer.</title>
        <authorList>
            <person name="Thorup C."/>
            <person name="Bjerg J.T."/>
            <person name="Schreiber L."/>
            <person name="Nielsen L.P."/>
            <person name="Kjeldsen K.U."/>
            <person name="Boesen T."/>
            <person name="Boggild A."/>
            <person name="Meysman F."/>
            <person name="Geelhoed J."/>
            <person name="Schramm A."/>
        </authorList>
    </citation>
    <scope>NUCLEOTIDE SEQUENCE [LARGE SCALE GENOMIC DNA]</scope>
    <source>
        <strain evidence="15">GS</strain>
    </source>
</reference>
<dbReference type="HAMAP" id="MF_00108">
    <property type="entry name" value="IspD"/>
    <property type="match status" value="1"/>
</dbReference>
<dbReference type="Gene3D" id="3.30.1330.50">
    <property type="entry name" value="2-C-methyl-D-erythritol 2,4-cyclodiphosphate synthase"/>
    <property type="match status" value="1"/>
</dbReference>
<keyword evidence="8 13" id="KW-0548">Nucleotidyltransferase</keyword>
<organism evidence="15 16">
    <name type="scientific">Candidatus Electronema aureum</name>
    <dbReference type="NCBI Taxonomy" id="2005002"/>
    <lineage>
        <taxon>Bacteria</taxon>
        <taxon>Pseudomonadati</taxon>
        <taxon>Thermodesulfobacteriota</taxon>
        <taxon>Desulfobulbia</taxon>
        <taxon>Desulfobulbales</taxon>
        <taxon>Desulfobulbaceae</taxon>
        <taxon>Candidatus Electronema</taxon>
    </lineage>
</organism>
<feature type="site" description="Transition state stabilizer" evidence="13">
    <location>
        <position position="29"/>
    </location>
</feature>
<keyword evidence="11 13" id="KW-0456">Lyase</keyword>
<feature type="binding site" evidence="13">
    <location>
        <position position="281"/>
    </location>
    <ligand>
        <name>a divalent metal cation</name>
        <dbReference type="ChEBI" id="CHEBI:60240"/>
    </ligand>
</feature>
<dbReference type="PANTHER" id="PTHR32125">
    <property type="entry name" value="2-C-METHYL-D-ERYTHRITOL 4-PHOSPHATE CYTIDYLYLTRANSFERASE, CHLOROPLASTIC"/>
    <property type="match status" value="1"/>
</dbReference>
<dbReference type="SUPFAM" id="SSF53448">
    <property type="entry name" value="Nucleotide-diphospho-sugar transferases"/>
    <property type="match status" value="1"/>
</dbReference>
<comment type="pathway">
    <text evidence="4 13">Isoprenoid biosynthesis; isopentenyl diphosphate biosynthesis via DXP pathway; isopentenyl diphosphate from 1-deoxy-D-xylulose 5-phosphate: step 4/6.</text>
</comment>